<dbReference type="Proteomes" id="UP000232323">
    <property type="component" value="Unassembled WGS sequence"/>
</dbReference>
<dbReference type="EMBL" id="BEGY01000022">
    <property type="protein sequence ID" value="GAX77097.1"/>
    <property type="molecule type" value="Genomic_DNA"/>
</dbReference>
<reference evidence="2 3" key="1">
    <citation type="submission" date="2017-08" db="EMBL/GenBank/DDBJ databases">
        <title>Acidophilic green algal genome provides insights into adaptation to an acidic environment.</title>
        <authorList>
            <person name="Hirooka S."/>
            <person name="Hirose Y."/>
            <person name="Kanesaki Y."/>
            <person name="Higuchi S."/>
            <person name="Fujiwara T."/>
            <person name="Onuma R."/>
            <person name="Era A."/>
            <person name="Ohbayashi R."/>
            <person name="Uzuka A."/>
            <person name="Nozaki H."/>
            <person name="Yoshikawa H."/>
            <person name="Miyagishima S.Y."/>
        </authorList>
    </citation>
    <scope>NUCLEOTIDE SEQUENCE [LARGE SCALE GENOMIC DNA]</scope>
    <source>
        <strain evidence="2 3">NIES-2499</strain>
    </source>
</reference>
<name>A0A250X1Z2_9CHLO</name>
<organism evidence="2 3">
    <name type="scientific">Chlamydomonas eustigma</name>
    <dbReference type="NCBI Taxonomy" id="1157962"/>
    <lineage>
        <taxon>Eukaryota</taxon>
        <taxon>Viridiplantae</taxon>
        <taxon>Chlorophyta</taxon>
        <taxon>core chlorophytes</taxon>
        <taxon>Chlorophyceae</taxon>
        <taxon>CS clade</taxon>
        <taxon>Chlamydomonadales</taxon>
        <taxon>Chlamydomonadaceae</taxon>
        <taxon>Chlamydomonas</taxon>
    </lineage>
</organism>
<evidence type="ECO:0000256" key="1">
    <source>
        <dbReference type="SAM" id="MobiDB-lite"/>
    </source>
</evidence>
<evidence type="ECO:0000313" key="2">
    <source>
        <dbReference type="EMBL" id="GAX77097.1"/>
    </source>
</evidence>
<gene>
    <name evidence="2" type="ORF">CEUSTIGMA_g4543.t1</name>
</gene>
<proteinExistence type="predicted"/>
<feature type="region of interest" description="Disordered" evidence="1">
    <location>
        <begin position="267"/>
        <end position="295"/>
    </location>
</feature>
<dbReference type="AlphaFoldDB" id="A0A250X1Z2"/>
<feature type="compositionally biased region" description="Polar residues" evidence="1">
    <location>
        <begin position="327"/>
        <end position="337"/>
    </location>
</feature>
<comment type="caution">
    <text evidence="2">The sequence shown here is derived from an EMBL/GenBank/DDBJ whole genome shotgun (WGS) entry which is preliminary data.</text>
</comment>
<keyword evidence="3" id="KW-1185">Reference proteome</keyword>
<accession>A0A250X1Z2</accession>
<feature type="region of interest" description="Disordered" evidence="1">
    <location>
        <begin position="325"/>
        <end position="351"/>
    </location>
</feature>
<evidence type="ECO:0000313" key="3">
    <source>
        <dbReference type="Proteomes" id="UP000232323"/>
    </source>
</evidence>
<sequence length="586" mass="64545">MDLDLKTAVAIAVVSSKRKRDSEIKKWKELSRIWEQEALKLKSSREGLINLLERANAFAGLDRNLTDIALSCPLAAATAGSDKHQSLQAISSLPCETSVAKAEKHCHDILNFKNCAPANLLSQLQDRRKSLNLLLKHTHAFKEFKALLSNTRESQGEERINPSSAQYDASLQYSPHDMQFLHPSSEYQDHFNALLGFMSQDLVSLLPSTLRHSYIRESSILLASLLQQHSLVQGPVPQLMEAVSAIITEESFPCSEQQSQMIHSASHTPSLVHERTTMPRGSDCCHRGGAQSSYTTTAPDLAKSLVVAVKKLINQGMKSWEDEDCSAATQTHLQSHTGGDKPALSSTASLRPSAEASLQMLSSLANTSPYTGQIVLMVAAAQLHNSVRNMCCIHPTILEPQTKPSKAAWLMYDDEGSMGMHLDYSASRDNEALCPLDTQLKSPLTPLETLLATELNACSTLFDLLDNCIELIPAWIQTLDSESGERRQLDMESEETGGFNNDLNHTQHRASFIRTSALEFIAVYDLLPSNRTVLPLLCSSIFSSMAAFSTALQLISASPQFISSAYRTECSLICSELRELFSPNHD</sequence>
<protein>
    <submittedName>
        <fullName evidence="2">Uncharacterized protein</fullName>
    </submittedName>
</protein>